<dbReference type="InterPro" id="IPR000300">
    <property type="entry name" value="IPPc"/>
</dbReference>
<dbReference type="InterPro" id="IPR036691">
    <property type="entry name" value="Endo/exonu/phosph_ase_sf"/>
</dbReference>
<dbReference type="GO" id="GO:0004439">
    <property type="term" value="F:phosphatidylinositol-4,5-bisphosphate 5-phosphatase activity"/>
    <property type="evidence" value="ECO:0007669"/>
    <property type="project" value="UniProtKB-EC"/>
</dbReference>
<dbReference type="Pfam" id="PF08952">
    <property type="entry name" value="DUF1866"/>
    <property type="match status" value="1"/>
</dbReference>
<dbReference type="InterPro" id="IPR015047">
    <property type="entry name" value="SYNJ1/2_RRM"/>
</dbReference>
<evidence type="ECO:0000259" key="7">
    <source>
        <dbReference type="PROSITE" id="PS50275"/>
    </source>
</evidence>
<organism evidence="8">
    <name type="scientific">Aceria tosichella</name>
    <name type="common">wheat curl mite</name>
    <dbReference type="NCBI Taxonomy" id="561515"/>
    <lineage>
        <taxon>Eukaryota</taxon>
        <taxon>Metazoa</taxon>
        <taxon>Ecdysozoa</taxon>
        <taxon>Arthropoda</taxon>
        <taxon>Chelicerata</taxon>
        <taxon>Arachnida</taxon>
        <taxon>Acari</taxon>
        <taxon>Acariformes</taxon>
        <taxon>Trombidiformes</taxon>
        <taxon>Prostigmata</taxon>
        <taxon>Eupodina</taxon>
        <taxon>Eriophyoidea</taxon>
        <taxon>Eriophyidae</taxon>
        <taxon>Eriophyinae</taxon>
        <taxon>Aceriini</taxon>
        <taxon>Aceria</taxon>
    </lineage>
</organism>
<dbReference type="SUPFAM" id="SSF56219">
    <property type="entry name" value="DNase I-like"/>
    <property type="match status" value="1"/>
</dbReference>
<dbReference type="PANTHER" id="PTHR11200">
    <property type="entry name" value="INOSITOL 5-PHOSPHATASE"/>
    <property type="match status" value="1"/>
</dbReference>
<comment type="similarity">
    <text evidence="3">In the central section; belongs to the inositol 1,4,5-trisphosphate 5-phosphatase family.</text>
</comment>
<dbReference type="PANTHER" id="PTHR11200:SF257">
    <property type="entry name" value="PHOSPHOINOSITIDE 5-PHOSPHATASE"/>
    <property type="match status" value="1"/>
</dbReference>
<proteinExistence type="inferred from homology"/>
<dbReference type="GO" id="GO:0098793">
    <property type="term" value="C:presynapse"/>
    <property type="evidence" value="ECO:0007669"/>
    <property type="project" value="GOC"/>
</dbReference>
<evidence type="ECO:0000256" key="3">
    <source>
        <dbReference type="ARBA" id="ARBA00009678"/>
    </source>
</evidence>
<dbReference type="EMBL" id="GGYP01004600">
    <property type="protein sequence ID" value="MDE49371.1"/>
    <property type="molecule type" value="Transcribed_RNA"/>
</dbReference>
<sequence length="1108" mass="124970">MGILKTLVISHKRESNGNYVILLQKTPVSNQPSLIFEAGTIVNLAKDEAEQVRRTGGFTKILEGYACLGMLQYAYEGSKEILFLIIVTGCVSVGKIVNSEIFCITDVVLLSMRNGPGDQELISGVKRLLSSGCFYFSHPTMANQVPLDLTLCAQRAHMPNAQTDNRFFWNRLMHRHFERYGICTSTWLVKVLCGGINIMTVYIGGLQAKACLISRLSCERAGTRFNVRGVNDLGHVANFVETEQVIYLNQIVLSFITIRGSIPLFWEQPGVQVGSHRIKMSRGSEISQPAYDKHMFLLKERYENTVIINLLSSRESELTLNQLFNSHHKASQIGNEFPFINFDFHALCSRGHRENLEKLYEYELDQYCEQFGFFHAEKGNVLQLQQGVLRFNCLDCLDRTNSMQTFLGLRMLLKIVRSLDRVDVDKVLPRLHDVYENLWVQNGDQISRIYTGTGALEGRNMLKDGTLSVARTIQNNLLDANKQGAIDILILGRLLNRDYSYRAASLLPHYFLYASPSILVEMCDRYLNYCSVEKLKVVVGTWNVNGGRHFDNTVYNRARPITDWLVDYRASVEMAVGEGDLLNDNSSTQPVDIYAIGFQEIVDLNASNIVASSTQNQRDWMIEIQKAISKQCQYLLVTSVQLVGVCLFVFIRKELSPYIRDVCNDMVKTGLGGATGNKGGVAIRLRYKATSMCFVCAHFAAGQHQVKERNDDYAEITRRIQFPMGRSINSHDYVFWCGDFNYRLEKISNDDVRRLAASRDYEKLLEHDQLKISQLQNQTFKGYLEGEIKFAPTYKYDMFSNDYDSSEKCRVPAYTDRILFKKRHETQQDEDLEDLGQIKFYNRIELLSSDHRPVIAEFEIEALEVDKDARNDVLDQVLDQCGPPDSTIFVCVDGHLDVADDQVFAAILKLLADEAGEIVLVRYVKASLMIIFSDGKAAVKALELNGCPLGEHLPDNKLIITLRTNNWHQVTRNELLNNMDNTMNLVSGAGPSVHLEDDEDEAAQELNMSLGPEINPDSICLSHDPFIPSDPLKPSEQQNPPEFQPPPPPVPPRSPLDLPTRPPPPPVPPRSPLHPPSRPPPPPPTSSKSPTPQPPPPLPAAPNRTKAK</sequence>
<comment type="catalytic activity">
    <reaction evidence="1">
        <text>a 1,2-diacyl-sn-glycero-3-phospho-(1D-myo-inositol-4,5-bisphosphate) + H2O = a 1,2-diacyl-sn-glycero-3-phospho-(1D-myo-inositol 4-phosphate) + phosphate</text>
        <dbReference type="Rhea" id="RHEA:22764"/>
        <dbReference type="ChEBI" id="CHEBI:15377"/>
        <dbReference type="ChEBI" id="CHEBI:43474"/>
        <dbReference type="ChEBI" id="CHEBI:58178"/>
        <dbReference type="ChEBI" id="CHEBI:58456"/>
        <dbReference type="EC" id="3.1.3.36"/>
    </reaction>
</comment>
<dbReference type="GO" id="GO:0048488">
    <property type="term" value="P:synaptic vesicle endocytosis"/>
    <property type="evidence" value="ECO:0007669"/>
    <property type="project" value="TreeGrafter"/>
</dbReference>
<evidence type="ECO:0000313" key="8">
    <source>
        <dbReference type="EMBL" id="MDE49371.1"/>
    </source>
</evidence>
<gene>
    <name evidence="8" type="primary">SYNJ1</name>
    <name evidence="8" type="ORF">g.9303</name>
</gene>
<dbReference type="InterPro" id="IPR002013">
    <property type="entry name" value="SAC_dom"/>
</dbReference>
<feature type="region of interest" description="Disordered" evidence="6">
    <location>
        <begin position="1010"/>
        <end position="1108"/>
    </location>
</feature>
<dbReference type="GO" id="GO:0046856">
    <property type="term" value="P:phosphatidylinositol dephosphorylation"/>
    <property type="evidence" value="ECO:0007669"/>
    <property type="project" value="InterPro"/>
</dbReference>
<evidence type="ECO:0000256" key="4">
    <source>
        <dbReference type="ARBA" id="ARBA00013044"/>
    </source>
</evidence>
<dbReference type="Pfam" id="PF02383">
    <property type="entry name" value="Syja_N"/>
    <property type="match status" value="1"/>
</dbReference>
<dbReference type="Gene3D" id="3.60.10.10">
    <property type="entry name" value="Endonuclease/exonuclease/phosphatase"/>
    <property type="match status" value="1"/>
</dbReference>
<dbReference type="EC" id="3.1.3.36" evidence="4"/>
<dbReference type="AlphaFoldDB" id="A0A6G1SGM4"/>
<dbReference type="InterPro" id="IPR046985">
    <property type="entry name" value="IP5"/>
</dbReference>
<dbReference type="PROSITE" id="PS50275">
    <property type="entry name" value="SAC"/>
    <property type="match status" value="1"/>
</dbReference>
<dbReference type="InterPro" id="IPR012677">
    <property type="entry name" value="Nucleotide-bd_a/b_plait_sf"/>
</dbReference>
<reference evidence="8" key="1">
    <citation type="submission" date="2018-10" db="EMBL/GenBank/DDBJ databases">
        <title>Transcriptome assembly of Aceria tosichella (Wheat curl mite) Type 2.</title>
        <authorList>
            <person name="Scully E.D."/>
            <person name="Geib S.M."/>
            <person name="Palmer N.A."/>
            <person name="Gupta A.K."/>
            <person name="Sarath G."/>
            <person name="Tatineni S."/>
        </authorList>
    </citation>
    <scope>NUCLEOTIDE SEQUENCE</scope>
    <source>
        <strain evidence="8">LincolnNE</strain>
    </source>
</reference>
<evidence type="ECO:0000256" key="6">
    <source>
        <dbReference type="SAM" id="MobiDB-lite"/>
    </source>
</evidence>
<comment type="similarity">
    <text evidence="2">Belongs to the synaptojanin family.</text>
</comment>
<dbReference type="SMART" id="SM00128">
    <property type="entry name" value="IPPc"/>
    <property type="match status" value="1"/>
</dbReference>
<dbReference type="Pfam" id="PF22669">
    <property type="entry name" value="Exo_endo_phos2"/>
    <property type="match status" value="1"/>
</dbReference>
<feature type="domain" description="SAC" evidence="7">
    <location>
        <begin position="125"/>
        <end position="452"/>
    </location>
</feature>
<protein>
    <recommendedName>
        <fullName evidence="4">phosphoinositide 5-phosphatase</fullName>
        <ecNumber evidence="4">3.1.3.36</ecNumber>
    </recommendedName>
</protein>
<keyword evidence="5" id="KW-0378">Hydrolase</keyword>
<name>A0A6G1SGM4_9ACAR</name>
<feature type="compositionally biased region" description="Pro residues" evidence="6">
    <location>
        <begin position="1042"/>
        <end position="1100"/>
    </location>
</feature>
<accession>A0A6G1SGM4</accession>
<dbReference type="SMART" id="SM01165">
    <property type="entry name" value="DUF1866"/>
    <property type="match status" value="1"/>
</dbReference>
<dbReference type="Gene3D" id="3.30.70.330">
    <property type="match status" value="1"/>
</dbReference>
<evidence type="ECO:0000256" key="2">
    <source>
        <dbReference type="ARBA" id="ARBA00008943"/>
    </source>
</evidence>
<evidence type="ECO:0000256" key="5">
    <source>
        <dbReference type="ARBA" id="ARBA00022801"/>
    </source>
</evidence>
<evidence type="ECO:0000256" key="1">
    <source>
        <dbReference type="ARBA" id="ARBA00001786"/>
    </source>
</evidence>